<dbReference type="InterPro" id="IPR027417">
    <property type="entry name" value="P-loop_NTPase"/>
</dbReference>
<evidence type="ECO:0000256" key="4">
    <source>
        <dbReference type="ARBA" id="ARBA00022840"/>
    </source>
</evidence>
<dbReference type="Gene3D" id="3.40.50.300">
    <property type="entry name" value="P-loop containing nucleotide triphosphate hydrolases"/>
    <property type="match status" value="1"/>
</dbReference>
<dbReference type="PANTHER" id="PTHR11070:SF3">
    <property type="entry name" value="DNA 3'-5' HELICASE"/>
    <property type="match status" value="1"/>
</dbReference>
<dbReference type="SUPFAM" id="SSF52540">
    <property type="entry name" value="P-loop containing nucleoside triphosphate hydrolases"/>
    <property type="match status" value="1"/>
</dbReference>
<dbReference type="AlphaFoldDB" id="X0UNU1"/>
<dbReference type="GO" id="GO:0043138">
    <property type="term" value="F:3'-5' DNA helicase activity"/>
    <property type="evidence" value="ECO:0007669"/>
    <property type="project" value="TreeGrafter"/>
</dbReference>
<sequence length="253" mass="28896">GIGPGKARQLMQTLLEAGGDFAVWTKWSPPAGAAKLWPKLVKLLGELVKPSDGLPAQVNRVRKFYAPLLELKYDRPQPRLRDLEQLEQVASRYRSRRTMLVEIALDPPSSTQDLAGPPLLDDDYLVLSTIHSAKGLEWDSVYVIHAADGNIPSDMATGNPEEIEEERRLFYVALTRAKNWLYVCCPLRYYQSWSRASDRYGYAQRTRFLPDPVVECFDQCVTEQFLGEEEGEDDVDFEVTSQTVRRRTKKLWS</sequence>
<evidence type="ECO:0000256" key="2">
    <source>
        <dbReference type="ARBA" id="ARBA00022801"/>
    </source>
</evidence>
<dbReference type="Pfam" id="PF13361">
    <property type="entry name" value="UvrD_C"/>
    <property type="match status" value="1"/>
</dbReference>
<feature type="domain" description="UvrD-like helicase C-terminal" evidence="5">
    <location>
        <begin position="123"/>
        <end position="184"/>
    </location>
</feature>
<dbReference type="CDD" id="cd18807">
    <property type="entry name" value="SF1_C_UvrD"/>
    <property type="match status" value="1"/>
</dbReference>
<evidence type="ECO:0000313" key="6">
    <source>
        <dbReference type="EMBL" id="GAG07355.1"/>
    </source>
</evidence>
<comment type="caution">
    <text evidence="6">The sequence shown here is derived from an EMBL/GenBank/DDBJ whole genome shotgun (WGS) entry which is preliminary data.</text>
</comment>
<evidence type="ECO:0000256" key="1">
    <source>
        <dbReference type="ARBA" id="ARBA00022741"/>
    </source>
</evidence>
<dbReference type="PANTHER" id="PTHR11070">
    <property type="entry name" value="UVRD / RECB / PCRA DNA HELICASE FAMILY MEMBER"/>
    <property type="match status" value="1"/>
</dbReference>
<keyword evidence="4" id="KW-0067">ATP-binding</keyword>
<evidence type="ECO:0000259" key="5">
    <source>
        <dbReference type="Pfam" id="PF13361"/>
    </source>
</evidence>
<accession>X0UNU1</accession>
<keyword evidence="1" id="KW-0547">Nucleotide-binding</keyword>
<dbReference type="GO" id="GO:0005524">
    <property type="term" value="F:ATP binding"/>
    <property type="evidence" value="ECO:0007669"/>
    <property type="project" value="UniProtKB-KW"/>
</dbReference>
<gene>
    <name evidence="6" type="ORF">S01H1_42512</name>
</gene>
<dbReference type="InterPro" id="IPR014017">
    <property type="entry name" value="DNA_helicase_UvrD-like_C"/>
</dbReference>
<dbReference type="GO" id="GO:0003677">
    <property type="term" value="F:DNA binding"/>
    <property type="evidence" value="ECO:0007669"/>
    <property type="project" value="InterPro"/>
</dbReference>
<evidence type="ECO:0000256" key="3">
    <source>
        <dbReference type="ARBA" id="ARBA00022806"/>
    </source>
</evidence>
<dbReference type="GO" id="GO:0016787">
    <property type="term" value="F:hydrolase activity"/>
    <property type="evidence" value="ECO:0007669"/>
    <property type="project" value="UniProtKB-KW"/>
</dbReference>
<dbReference type="InterPro" id="IPR000212">
    <property type="entry name" value="DNA_helicase_UvrD/REP"/>
</dbReference>
<name>X0UNU1_9ZZZZ</name>
<dbReference type="GO" id="GO:0000725">
    <property type="term" value="P:recombinational repair"/>
    <property type="evidence" value="ECO:0007669"/>
    <property type="project" value="TreeGrafter"/>
</dbReference>
<organism evidence="6">
    <name type="scientific">marine sediment metagenome</name>
    <dbReference type="NCBI Taxonomy" id="412755"/>
    <lineage>
        <taxon>unclassified sequences</taxon>
        <taxon>metagenomes</taxon>
        <taxon>ecological metagenomes</taxon>
    </lineage>
</organism>
<feature type="non-terminal residue" evidence="6">
    <location>
        <position position="1"/>
    </location>
</feature>
<dbReference type="EMBL" id="BARS01027040">
    <property type="protein sequence ID" value="GAG07355.1"/>
    <property type="molecule type" value="Genomic_DNA"/>
</dbReference>
<keyword evidence="2" id="KW-0378">Hydrolase</keyword>
<protein>
    <recommendedName>
        <fullName evidence="5">UvrD-like helicase C-terminal domain-containing protein</fullName>
    </recommendedName>
</protein>
<dbReference type="GO" id="GO:0005829">
    <property type="term" value="C:cytosol"/>
    <property type="evidence" value="ECO:0007669"/>
    <property type="project" value="TreeGrafter"/>
</dbReference>
<keyword evidence="3" id="KW-0347">Helicase</keyword>
<reference evidence="6" key="1">
    <citation type="journal article" date="2014" name="Front. Microbiol.">
        <title>High frequency of phylogenetically diverse reductive dehalogenase-homologous genes in deep subseafloor sedimentary metagenomes.</title>
        <authorList>
            <person name="Kawai M."/>
            <person name="Futagami T."/>
            <person name="Toyoda A."/>
            <person name="Takaki Y."/>
            <person name="Nishi S."/>
            <person name="Hori S."/>
            <person name="Arai W."/>
            <person name="Tsubouchi T."/>
            <person name="Morono Y."/>
            <person name="Uchiyama I."/>
            <person name="Ito T."/>
            <person name="Fujiyama A."/>
            <person name="Inagaki F."/>
            <person name="Takami H."/>
        </authorList>
    </citation>
    <scope>NUCLEOTIDE SEQUENCE</scope>
    <source>
        <strain evidence="6">Expedition CK06-06</strain>
    </source>
</reference>
<proteinExistence type="predicted"/>